<evidence type="ECO:0000259" key="2">
    <source>
        <dbReference type="PROSITE" id="PS50011"/>
    </source>
</evidence>
<dbReference type="SUPFAM" id="SSF56112">
    <property type="entry name" value="Protein kinase-like (PK-like)"/>
    <property type="match status" value="1"/>
</dbReference>
<dbReference type="PANTHER" id="PTHR24361">
    <property type="entry name" value="MITOGEN-ACTIVATED KINASE KINASE KINASE"/>
    <property type="match status" value="1"/>
</dbReference>
<dbReference type="RefSeq" id="WP_036865715.1">
    <property type="nucleotide sequence ID" value="NZ_JRNQ01000002.1"/>
</dbReference>
<dbReference type="EMBL" id="JRNQ01000002">
    <property type="protein sequence ID" value="KGF45891.1"/>
    <property type="molecule type" value="Genomic_DNA"/>
</dbReference>
<dbReference type="Gene3D" id="1.10.510.10">
    <property type="entry name" value="Transferase(Phosphotransferase) domain 1"/>
    <property type="match status" value="1"/>
</dbReference>
<dbReference type="InterPro" id="IPR053235">
    <property type="entry name" value="Ser_Thr_kinase"/>
</dbReference>
<accession>A0A096AH75</accession>
<comment type="caution">
    <text evidence="3">The sequence shown here is derived from an EMBL/GenBank/DDBJ whole genome shotgun (WGS) entry which is preliminary data.</text>
</comment>
<keyword evidence="3" id="KW-0418">Kinase</keyword>
<dbReference type="GO" id="GO:0005737">
    <property type="term" value="C:cytoplasm"/>
    <property type="evidence" value="ECO:0007669"/>
    <property type="project" value="TreeGrafter"/>
</dbReference>
<feature type="domain" description="Protein kinase" evidence="2">
    <location>
        <begin position="24"/>
        <end position="336"/>
    </location>
</feature>
<dbReference type="InterPro" id="IPR011009">
    <property type="entry name" value="Kinase-like_dom_sf"/>
</dbReference>
<dbReference type="PROSITE" id="PS50011">
    <property type="entry name" value="PROTEIN_KINASE_DOM"/>
    <property type="match status" value="1"/>
</dbReference>
<protein>
    <submittedName>
        <fullName evidence="3">Serine/threonine protein kinase</fullName>
    </submittedName>
</protein>
<dbReference type="InterPro" id="IPR000719">
    <property type="entry name" value="Prot_kinase_dom"/>
</dbReference>
<sequence>MADNKLSENNISTQVETIEKVAYSSYHNFPSKGIFLFIKAVKDDKTVVLKTLKAEYRDRIALRNALKKEFKTCMNLSHPNVVRYNRLVETDEYGICIELEYVEGMTLKSYLLEGHIDDDKIALVNQIASALQYVHSQGVIHRNLNTSNIIIAKQGNIAKITDFGVLTVEELKPSSDAMRFIAPELKDETMSADASADIYSLGTIMKSMGLTLAYSEHIKRCCAFKRSERYTDIDEFLADFNNEKSSISMPKISVGIIKILGIAIVFVGIIAAIFLFKDTIANQFGKLNPSALFTSDEGQATADTAKVEEIAKDSVAVDAAPAVGKLAFLNTMKPALYKDLDGIFSKFEGKAMDITTKTKLNARIKAYYKGLIAANDTLNNEQRLALDNVFGEYVKAKKAALK</sequence>
<reference evidence="3 4" key="1">
    <citation type="submission" date="2014-07" db="EMBL/GenBank/DDBJ databases">
        <authorList>
            <person name="McCorrison J."/>
            <person name="Sanka R."/>
            <person name="Torralba M."/>
            <person name="Gillis M."/>
            <person name="Haft D.H."/>
            <person name="Methe B."/>
            <person name="Sutton G."/>
            <person name="Nelson K.E."/>
        </authorList>
    </citation>
    <scope>NUCLEOTIDE SEQUENCE [LARGE SCALE GENOMIC DNA]</scope>
    <source>
        <strain evidence="3 4">DNF00320</strain>
    </source>
</reference>
<keyword evidence="1" id="KW-1133">Transmembrane helix</keyword>
<evidence type="ECO:0000313" key="3">
    <source>
        <dbReference type="EMBL" id="KGF45891.1"/>
    </source>
</evidence>
<dbReference type="GO" id="GO:0005524">
    <property type="term" value="F:ATP binding"/>
    <property type="evidence" value="ECO:0007669"/>
    <property type="project" value="InterPro"/>
</dbReference>
<keyword evidence="1" id="KW-0472">Membrane</keyword>
<gene>
    <name evidence="3" type="ORF">HMPREF0647_00360</name>
</gene>
<dbReference type="Proteomes" id="UP000029525">
    <property type="component" value="Unassembled WGS sequence"/>
</dbReference>
<keyword evidence="3" id="KW-0808">Transferase</keyword>
<dbReference type="AlphaFoldDB" id="A0A096AH75"/>
<dbReference type="OrthoDB" id="9813021at2"/>
<keyword evidence="1" id="KW-0812">Transmembrane</keyword>
<organism evidence="3 4">
    <name type="scientific">Prevotella bivia DNF00320</name>
    <dbReference type="NCBI Taxonomy" id="1401068"/>
    <lineage>
        <taxon>Bacteria</taxon>
        <taxon>Pseudomonadati</taxon>
        <taxon>Bacteroidota</taxon>
        <taxon>Bacteroidia</taxon>
        <taxon>Bacteroidales</taxon>
        <taxon>Prevotellaceae</taxon>
        <taxon>Prevotella</taxon>
    </lineage>
</organism>
<evidence type="ECO:0000256" key="1">
    <source>
        <dbReference type="SAM" id="Phobius"/>
    </source>
</evidence>
<dbReference type="Pfam" id="PF00069">
    <property type="entry name" value="Pkinase"/>
    <property type="match status" value="1"/>
</dbReference>
<name>A0A096AH75_9BACT</name>
<feature type="transmembrane region" description="Helical" evidence="1">
    <location>
        <begin position="252"/>
        <end position="276"/>
    </location>
</feature>
<dbReference type="GO" id="GO:0004674">
    <property type="term" value="F:protein serine/threonine kinase activity"/>
    <property type="evidence" value="ECO:0007669"/>
    <property type="project" value="UniProtKB-KW"/>
</dbReference>
<proteinExistence type="predicted"/>
<evidence type="ECO:0000313" key="4">
    <source>
        <dbReference type="Proteomes" id="UP000029525"/>
    </source>
</evidence>
<keyword evidence="3" id="KW-0723">Serine/threonine-protein kinase</keyword>